<protein>
    <submittedName>
        <fullName evidence="1">Uncharacterized protein</fullName>
    </submittedName>
</protein>
<keyword evidence="2" id="KW-1185">Reference proteome</keyword>
<sequence length="67" mass="7230">MNIDCDTCEVKGKACGDCFVSFLTIPVRAAQPVVMDEAQRRAVDVMVAGGLVPPLRLSDAPRRRRAG</sequence>
<evidence type="ECO:0000313" key="2">
    <source>
        <dbReference type="Proteomes" id="UP001157125"/>
    </source>
</evidence>
<dbReference type="EMBL" id="BSUN01000001">
    <property type="protein sequence ID" value="GMA33968.1"/>
    <property type="molecule type" value="Genomic_DNA"/>
</dbReference>
<name>A0ABQ6I7Z3_9MICO</name>
<evidence type="ECO:0000313" key="1">
    <source>
        <dbReference type="EMBL" id="GMA33968.1"/>
    </source>
</evidence>
<accession>A0ABQ6I7Z3</accession>
<dbReference type="Proteomes" id="UP001157125">
    <property type="component" value="Unassembled WGS sequence"/>
</dbReference>
<gene>
    <name evidence="1" type="ORF">GCM10025876_01720</name>
</gene>
<organism evidence="1 2">
    <name type="scientific">Demequina litorisediminis</name>
    <dbReference type="NCBI Taxonomy" id="1849022"/>
    <lineage>
        <taxon>Bacteria</taxon>
        <taxon>Bacillati</taxon>
        <taxon>Actinomycetota</taxon>
        <taxon>Actinomycetes</taxon>
        <taxon>Micrococcales</taxon>
        <taxon>Demequinaceae</taxon>
        <taxon>Demequina</taxon>
    </lineage>
</organism>
<dbReference type="RefSeq" id="WP_284327144.1">
    <property type="nucleotide sequence ID" value="NZ_BSUN01000001.1"/>
</dbReference>
<reference evidence="2" key="1">
    <citation type="journal article" date="2019" name="Int. J. Syst. Evol. Microbiol.">
        <title>The Global Catalogue of Microorganisms (GCM) 10K type strain sequencing project: providing services to taxonomists for standard genome sequencing and annotation.</title>
        <authorList>
            <consortium name="The Broad Institute Genomics Platform"/>
            <consortium name="The Broad Institute Genome Sequencing Center for Infectious Disease"/>
            <person name="Wu L."/>
            <person name="Ma J."/>
        </authorList>
    </citation>
    <scope>NUCLEOTIDE SEQUENCE [LARGE SCALE GENOMIC DNA]</scope>
    <source>
        <strain evidence="2">NBRC 112299</strain>
    </source>
</reference>
<comment type="caution">
    <text evidence="1">The sequence shown here is derived from an EMBL/GenBank/DDBJ whole genome shotgun (WGS) entry which is preliminary data.</text>
</comment>
<proteinExistence type="predicted"/>